<accession>A0A921U540</accession>
<evidence type="ECO:0000313" key="3">
    <source>
        <dbReference type="Proteomes" id="UP000807115"/>
    </source>
</evidence>
<protein>
    <submittedName>
        <fullName evidence="2">Uncharacterized protein</fullName>
    </submittedName>
</protein>
<gene>
    <name evidence="2" type="ORF">BDA96_09G236500</name>
</gene>
<sequence length="95" mass="9830">MFCEHNFLENMPHKEILDYTTACDGAVIGCDGSIGCYAMMDLLCAGQGDAADAGGRLGLECDKDDFLPGGRSSSSAARPAGQGSPTRRPGRSTVG</sequence>
<organism evidence="2 3">
    <name type="scientific">Sorghum bicolor</name>
    <name type="common">Sorghum</name>
    <name type="synonym">Sorghum vulgare</name>
    <dbReference type="NCBI Taxonomy" id="4558"/>
    <lineage>
        <taxon>Eukaryota</taxon>
        <taxon>Viridiplantae</taxon>
        <taxon>Streptophyta</taxon>
        <taxon>Embryophyta</taxon>
        <taxon>Tracheophyta</taxon>
        <taxon>Spermatophyta</taxon>
        <taxon>Magnoliopsida</taxon>
        <taxon>Liliopsida</taxon>
        <taxon>Poales</taxon>
        <taxon>Poaceae</taxon>
        <taxon>PACMAD clade</taxon>
        <taxon>Panicoideae</taxon>
        <taxon>Andropogonodae</taxon>
        <taxon>Andropogoneae</taxon>
        <taxon>Sorghinae</taxon>
        <taxon>Sorghum</taxon>
    </lineage>
</organism>
<reference evidence="2" key="2">
    <citation type="submission" date="2020-10" db="EMBL/GenBank/DDBJ databases">
        <authorList>
            <person name="Cooper E.A."/>
            <person name="Brenton Z.W."/>
            <person name="Flinn B.S."/>
            <person name="Jenkins J."/>
            <person name="Shu S."/>
            <person name="Flowers D."/>
            <person name="Luo F."/>
            <person name="Wang Y."/>
            <person name="Xia P."/>
            <person name="Barry K."/>
            <person name="Daum C."/>
            <person name="Lipzen A."/>
            <person name="Yoshinaga Y."/>
            <person name="Schmutz J."/>
            <person name="Saski C."/>
            <person name="Vermerris W."/>
            <person name="Kresovich S."/>
        </authorList>
    </citation>
    <scope>NUCLEOTIDE SEQUENCE</scope>
</reference>
<dbReference type="AlphaFoldDB" id="A0A921U540"/>
<name>A0A921U540_SORBI</name>
<feature type="region of interest" description="Disordered" evidence="1">
    <location>
        <begin position="66"/>
        <end position="95"/>
    </location>
</feature>
<dbReference type="Proteomes" id="UP000807115">
    <property type="component" value="Chromosome 9"/>
</dbReference>
<feature type="compositionally biased region" description="Low complexity" evidence="1">
    <location>
        <begin position="68"/>
        <end position="85"/>
    </location>
</feature>
<proteinExistence type="predicted"/>
<evidence type="ECO:0000256" key="1">
    <source>
        <dbReference type="SAM" id="MobiDB-lite"/>
    </source>
</evidence>
<reference evidence="2" key="1">
    <citation type="journal article" date="2019" name="BMC Genomics">
        <title>A new reference genome for Sorghum bicolor reveals high levels of sequence similarity between sweet and grain genotypes: implications for the genetics of sugar metabolism.</title>
        <authorList>
            <person name="Cooper E.A."/>
            <person name="Brenton Z.W."/>
            <person name="Flinn B.S."/>
            <person name="Jenkins J."/>
            <person name="Shu S."/>
            <person name="Flowers D."/>
            <person name="Luo F."/>
            <person name="Wang Y."/>
            <person name="Xia P."/>
            <person name="Barry K."/>
            <person name="Daum C."/>
            <person name="Lipzen A."/>
            <person name="Yoshinaga Y."/>
            <person name="Schmutz J."/>
            <person name="Saski C."/>
            <person name="Vermerris W."/>
            <person name="Kresovich S."/>
        </authorList>
    </citation>
    <scope>NUCLEOTIDE SEQUENCE</scope>
</reference>
<comment type="caution">
    <text evidence="2">The sequence shown here is derived from an EMBL/GenBank/DDBJ whole genome shotgun (WGS) entry which is preliminary data.</text>
</comment>
<evidence type="ECO:0000313" key="2">
    <source>
        <dbReference type="EMBL" id="KAG0519117.1"/>
    </source>
</evidence>
<dbReference type="EMBL" id="CM027688">
    <property type="protein sequence ID" value="KAG0519117.1"/>
    <property type="molecule type" value="Genomic_DNA"/>
</dbReference>